<dbReference type="Proteomes" id="UP000789375">
    <property type="component" value="Unassembled WGS sequence"/>
</dbReference>
<reference evidence="1" key="1">
    <citation type="submission" date="2021-06" db="EMBL/GenBank/DDBJ databases">
        <authorList>
            <person name="Kallberg Y."/>
            <person name="Tangrot J."/>
            <person name="Rosling A."/>
        </authorList>
    </citation>
    <scope>NUCLEOTIDE SEQUENCE</scope>
    <source>
        <strain evidence="1">87-6 pot B 2015</strain>
    </source>
</reference>
<feature type="non-terminal residue" evidence="1">
    <location>
        <position position="1"/>
    </location>
</feature>
<gene>
    <name evidence="1" type="ORF">FMOSSE_LOCUS7771</name>
</gene>
<proteinExistence type="predicted"/>
<accession>A0A9N9BT69</accession>
<dbReference type="AlphaFoldDB" id="A0A9N9BT69"/>
<evidence type="ECO:0000313" key="1">
    <source>
        <dbReference type="EMBL" id="CAG8577371.1"/>
    </source>
</evidence>
<name>A0A9N9BT69_FUNMO</name>
<protein>
    <submittedName>
        <fullName evidence="1">9443_t:CDS:1</fullName>
    </submittedName>
</protein>
<keyword evidence="2" id="KW-1185">Reference proteome</keyword>
<evidence type="ECO:0000313" key="2">
    <source>
        <dbReference type="Proteomes" id="UP000789375"/>
    </source>
</evidence>
<dbReference type="EMBL" id="CAJVPP010001880">
    <property type="protein sequence ID" value="CAG8577371.1"/>
    <property type="molecule type" value="Genomic_DNA"/>
</dbReference>
<sequence>MTNSWKERALMSAHRCKKKIIKQTLCLFLILEGIKEESSFRKHLVYDNNKVLKFEGIILMLGEDISKDCNLRNQAEVLRIFRQAAEYLRS</sequence>
<comment type="caution">
    <text evidence="1">The sequence shown here is derived from an EMBL/GenBank/DDBJ whole genome shotgun (WGS) entry which is preliminary data.</text>
</comment>
<organism evidence="1 2">
    <name type="scientific">Funneliformis mosseae</name>
    <name type="common">Endomycorrhizal fungus</name>
    <name type="synonym">Glomus mosseae</name>
    <dbReference type="NCBI Taxonomy" id="27381"/>
    <lineage>
        <taxon>Eukaryota</taxon>
        <taxon>Fungi</taxon>
        <taxon>Fungi incertae sedis</taxon>
        <taxon>Mucoromycota</taxon>
        <taxon>Glomeromycotina</taxon>
        <taxon>Glomeromycetes</taxon>
        <taxon>Glomerales</taxon>
        <taxon>Glomeraceae</taxon>
        <taxon>Funneliformis</taxon>
    </lineage>
</organism>